<dbReference type="PIRSF" id="PIRSF015558">
    <property type="entry name" value="Txn_reg_DeoR_prd"/>
    <property type="match status" value="1"/>
</dbReference>
<evidence type="ECO:0000259" key="1">
    <source>
        <dbReference type="Pfam" id="PF13280"/>
    </source>
</evidence>
<reference evidence="4" key="1">
    <citation type="submission" date="2021-06" db="EMBL/GenBank/DDBJ databases">
        <title>Paracoccus bacterium XHP0099 sp. nov., isolated from the surface waters of the Yellow Sea.</title>
        <authorList>
            <person name="Xue H."/>
            <person name="Zhang D."/>
        </authorList>
    </citation>
    <scope>NUCLEOTIDE SEQUENCE</scope>
    <source>
        <strain evidence="4">XHP0099</strain>
    </source>
</reference>
<dbReference type="PANTHER" id="PTHR34580:SF3">
    <property type="entry name" value="PROTEIN PAFB"/>
    <property type="match status" value="1"/>
</dbReference>
<proteinExistence type="predicted"/>
<evidence type="ECO:0000259" key="2">
    <source>
        <dbReference type="Pfam" id="PF26107"/>
    </source>
</evidence>
<comment type="caution">
    <text evidence="4">The sequence shown here is derived from an EMBL/GenBank/DDBJ whole genome shotgun (WGS) entry which is preliminary data.</text>
</comment>
<dbReference type="Pfam" id="PF13280">
    <property type="entry name" value="WYL"/>
    <property type="match status" value="1"/>
</dbReference>
<evidence type="ECO:0000259" key="3">
    <source>
        <dbReference type="Pfam" id="PF26109"/>
    </source>
</evidence>
<dbReference type="InterPro" id="IPR059020">
    <property type="entry name" value="CapW_CTD"/>
</dbReference>
<feature type="domain" description="DNA-binding transcriptional repressor CapW C-terminal dimerisation" evidence="2">
    <location>
        <begin position="180"/>
        <end position="246"/>
    </location>
</feature>
<dbReference type="PANTHER" id="PTHR34580">
    <property type="match status" value="1"/>
</dbReference>
<dbReference type="InterPro" id="IPR016634">
    <property type="entry name" value="CapW-like"/>
</dbReference>
<organism evidence="4 5">
    <name type="scientific">Paracoccus marinaquae</name>
    <dbReference type="NCBI Taxonomy" id="2841926"/>
    <lineage>
        <taxon>Bacteria</taxon>
        <taxon>Pseudomonadati</taxon>
        <taxon>Pseudomonadota</taxon>
        <taxon>Alphaproteobacteria</taxon>
        <taxon>Rhodobacterales</taxon>
        <taxon>Paracoccaceae</taxon>
        <taxon>Paracoccus</taxon>
    </lineage>
</organism>
<name>A0ABS6AGE5_9RHOB</name>
<evidence type="ECO:0000313" key="4">
    <source>
        <dbReference type="EMBL" id="MBU3029654.1"/>
    </source>
</evidence>
<feature type="domain" description="WYL" evidence="1">
    <location>
        <begin position="91"/>
        <end position="157"/>
    </location>
</feature>
<dbReference type="PROSITE" id="PS52050">
    <property type="entry name" value="WYL"/>
    <property type="match status" value="1"/>
</dbReference>
<dbReference type="InterPro" id="IPR026881">
    <property type="entry name" value="WYL_dom"/>
</dbReference>
<accession>A0ABS6AGE5</accession>
<dbReference type="InterPro" id="IPR051534">
    <property type="entry name" value="CBASS_pafABC_assoc_protein"/>
</dbReference>
<evidence type="ECO:0000313" key="5">
    <source>
        <dbReference type="Proteomes" id="UP001166191"/>
    </source>
</evidence>
<gene>
    <name evidence="4" type="ORF">KNW02_05890</name>
</gene>
<sequence>MDTFGISLQQASLDLTRYSERWKRNLVYDKSQRAYVRGKAFKPRFITPSAEDYLAQLRAVDQGLVSRDQSWISVFPSYGATPTPARGVAPETLRDVLAAIHAPAALEITYQSMSRPEPSARWIEPHALAFDGFRWHARAFCQNDRVFKDFLLSRIVEIGQQGPVTADPQADTEWHTEAVVEIGPHPDLSPTQCRAIEMDYGMAEGRAQIPVRRALLFYALKRLGLDTDPAARRPQDQQIVLLNSDRVDGAPSSAPVT</sequence>
<protein>
    <submittedName>
        <fullName evidence="4">WYL domain-containing protein</fullName>
    </submittedName>
</protein>
<dbReference type="Proteomes" id="UP001166191">
    <property type="component" value="Unassembled WGS sequence"/>
</dbReference>
<dbReference type="Pfam" id="PF26107">
    <property type="entry name" value="BrxR_CTD"/>
    <property type="match status" value="1"/>
</dbReference>
<keyword evidence="5" id="KW-1185">Reference proteome</keyword>
<dbReference type="EMBL" id="JAHKNG010000007">
    <property type="protein sequence ID" value="MBU3029654.1"/>
    <property type="molecule type" value="Genomic_DNA"/>
</dbReference>
<feature type="domain" description="DNA-binding transcriptional repressor CapW winged helix-turn-helix" evidence="3">
    <location>
        <begin position="1"/>
        <end position="58"/>
    </location>
</feature>
<dbReference type="InterPro" id="IPR059019">
    <property type="entry name" value="WHD_CapW"/>
</dbReference>
<dbReference type="Pfam" id="PF26109">
    <property type="entry name" value="WHD_BrxR"/>
    <property type="match status" value="1"/>
</dbReference>